<reference evidence="2 3" key="1">
    <citation type="journal article" date="2015" name="Microbiome">
        <title>Genomic resolution of linkages in carbon, nitrogen, and sulfur cycling among widespread estuary sediment bacteria.</title>
        <authorList>
            <person name="Baker B.J."/>
            <person name="Lazar C.S."/>
            <person name="Teske A.P."/>
            <person name="Dick G.J."/>
        </authorList>
    </citation>
    <scope>NUCLEOTIDE SEQUENCE [LARGE SCALE GENOMIC DNA]</scope>
    <source>
        <strain evidence="2">SM23_60</strain>
    </source>
</reference>
<dbReference type="Proteomes" id="UP000051096">
    <property type="component" value="Unassembled WGS sequence"/>
</dbReference>
<evidence type="ECO:0000313" key="2">
    <source>
        <dbReference type="EMBL" id="KPK73109.1"/>
    </source>
</evidence>
<dbReference type="EMBL" id="LJUO01000015">
    <property type="protein sequence ID" value="KPK73109.1"/>
    <property type="molecule type" value="Genomic_DNA"/>
</dbReference>
<dbReference type="Pfam" id="PF20208">
    <property type="entry name" value="ARPP-1"/>
    <property type="match status" value="1"/>
</dbReference>
<dbReference type="InterPro" id="IPR046699">
    <property type="entry name" value="ARPP-1"/>
</dbReference>
<dbReference type="AlphaFoldDB" id="A0A0S8GJ69"/>
<accession>A0A0S8GJ69</accession>
<evidence type="ECO:0000313" key="3">
    <source>
        <dbReference type="Proteomes" id="UP000051096"/>
    </source>
</evidence>
<name>A0A0S8GJ69_UNCW3</name>
<protein>
    <recommendedName>
        <fullName evidence="1">ARG and Rhodanese-Phosphatase-superfamily-associated domain-containing protein</fullName>
    </recommendedName>
</protein>
<evidence type="ECO:0000259" key="1">
    <source>
        <dbReference type="Pfam" id="PF20208"/>
    </source>
</evidence>
<sequence length="331" mass="37003">MAKCIVSLCIAFSLLAHEKKPIHSYLDALELGQAIAYENLMIFPLVVKKMSNQDYTTLDEAMKKGWLHIREIGSGEVNAVQIKNTSARTIFIMTGEIVSGAKQDRMFKEDLLLAPRSGWIRAPVYCVEHGRWAHTSPTFKSEELLVPNALRKKAKITESQSYVWDEIASCQDKLGIASETRTVRATYADDRVQKRIDEYVRQFEAVPLLSRNTVGVVVTTGDQIICCDLFANNALLAKLWQKLAQSYAMDALDSNTSTVTKDMVMAFLASLEHAQYISTGTPGLGSLMQIESDRGKGSVLVHTSIVHMDFFPWGGFNDDGGMRLDIRRDTR</sequence>
<gene>
    <name evidence="2" type="ORF">AMJ87_02635</name>
</gene>
<feature type="domain" description="ARG and Rhodanese-Phosphatase-superfamily-associated" evidence="1">
    <location>
        <begin position="29"/>
        <end position="311"/>
    </location>
</feature>
<organism evidence="2 3">
    <name type="scientific">candidate division WOR_3 bacterium SM23_60</name>
    <dbReference type="NCBI Taxonomy" id="1703780"/>
    <lineage>
        <taxon>Bacteria</taxon>
        <taxon>Bacteria division WOR-3</taxon>
    </lineage>
</organism>
<proteinExistence type="predicted"/>
<comment type="caution">
    <text evidence="2">The sequence shown here is derived from an EMBL/GenBank/DDBJ whole genome shotgun (WGS) entry which is preliminary data.</text>
</comment>